<evidence type="ECO:0000313" key="10">
    <source>
        <dbReference type="RefSeq" id="XP_024868901.1"/>
    </source>
</evidence>
<evidence type="ECO:0000259" key="6">
    <source>
        <dbReference type="Pfam" id="PF04130"/>
    </source>
</evidence>
<dbReference type="GO" id="GO:0043015">
    <property type="term" value="F:gamma-tubulin binding"/>
    <property type="evidence" value="ECO:0007669"/>
    <property type="project" value="InterPro"/>
</dbReference>
<dbReference type="GO" id="GO:0005874">
    <property type="term" value="C:microtubule"/>
    <property type="evidence" value="ECO:0007669"/>
    <property type="project" value="UniProtKB-KW"/>
</dbReference>
<feature type="domain" description="Gamma tubulin complex component protein N-terminal" evidence="7">
    <location>
        <begin position="279"/>
        <end position="553"/>
    </location>
</feature>
<dbReference type="CTD" id="32478"/>
<keyword evidence="8" id="KW-1185">Reference proteome</keyword>
<dbReference type="InterPro" id="IPR007259">
    <property type="entry name" value="GCP"/>
</dbReference>
<comment type="subcellular location">
    <subcellularLocation>
        <location evidence="5">Cytoplasm</location>
        <location evidence="5">Cytoskeleton</location>
        <location evidence="5">Microtubule organizing center</location>
    </subcellularLocation>
</comment>
<dbReference type="GO" id="GO:0007020">
    <property type="term" value="P:microtubule nucleation"/>
    <property type="evidence" value="ECO:0007669"/>
    <property type="project" value="InterPro"/>
</dbReference>
<dbReference type="InterPro" id="IPR042241">
    <property type="entry name" value="GCP_C_sf"/>
</dbReference>
<evidence type="ECO:0000256" key="1">
    <source>
        <dbReference type="ARBA" id="ARBA00010337"/>
    </source>
</evidence>
<feature type="domain" description="Gamma tubulin complex component C-terminal" evidence="6">
    <location>
        <begin position="694"/>
        <end position="1001"/>
    </location>
</feature>
<dbReference type="GO" id="GO:0051321">
    <property type="term" value="P:meiotic cell cycle"/>
    <property type="evidence" value="ECO:0007669"/>
    <property type="project" value="TreeGrafter"/>
</dbReference>
<proteinExistence type="inferred from homology"/>
<gene>
    <name evidence="9 10" type="primary">LOC112452754</name>
</gene>
<evidence type="ECO:0000256" key="5">
    <source>
        <dbReference type="RuleBase" id="RU363050"/>
    </source>
</evidence>
<dbReference type="PANTHER" id="PTHR19302:SF33">
    <property type="entry name" value="GAMMA-TUBULIN COMPLEX COMPONENT 5"/>
    <property type="match status" value="1"/>
</dbReference>
<name>A0A6J1PI17_9HYME</name>
<evidence type="ECO:0000313" key="9">
    <source>
        <dbReference type="RefSeq" id="XP_024868900.1"/>
    </source>
</evidence>
<evidence type="ECO:0000256" key="4">
    <source>
        <dbReference type="ARBA" id="ARBA00023212"/>
    </source>
</evidence>
<evidence type="ECO:0000256" key="2">
    <source>
        <dbReference type="ARBA" id="ARBA00022490"/>
    </source>
</evidence>
<evidence type="ECO:0000259" key="7">
    <source>
        <dbReference type="Pfam" id="PF17681"/>
    </source>
</evidence>
<dbReference type="RefSeq" id="XP_024868900.1">
    <property type="nucleotide sequence ID" value="XM_025013132.1"/>
</dbReference>
<dbReference type="AlphaFoldDB" id="A0A6J1PI17"/>
<keyword evidence="2 5" id="KW-0963">Cytoplasm</keyword>
<evidence type="ECO:0000313" key="8">
    <source>
        <dbReference type="Proteomes" id="UP000504618"/>
    </source>
</evidence>
<reference evidence="9 10" key="1">
    <citation type="submission" date="2025-04" db="UniProtKB">
        <authorList>
            <consortium name="RefSeq"/>
        </authorList>
    </citation>
    <scope>IDENTIFICATION</scope>
    <source>
        <tissue evidence="9 10">Whole body</tissue>
    </source>
</reference>
<dbReference type="GO" id="GO:0000922">
    <property type="term" value="C:spindle pole"/>
    <property type="evidence" value="ECO:0007669"/>
    <property type="project" value="InterPro"/>
</dbReference>
<dbReference type="Pfam" id="PF17681">
    <property type="entry name" value="GCP_N_terminal"/>
    <property type="match status" value="1"/>
</dbReference>
<dbReference type="RefSeq" id="XP_024868901.1">
    <property type="nucleotide sequence ID" value="XM_025013133.1"/>
</dbReference>
<dbReference type="InterPro" id="IPR059169">
    <property type="entry name" value="GCP5_N_ext"/>
</dbReference>
<keyword evidence="4 5" id="KW-0206">Cytoskeleton</keyword>
<dbReference type="InterPro" id="IPR041470">
    <property type="entry name" value="GCP_N"/>
</dbReference>
<dbReference type="GeneID" id="112452754"/>
<evidence type="ECO:0000256" key="3">
    <source>
        <dbReference type="ARBA" id="ARBA00022701"/>
    </source>
</evidence>
<keyword evidence="3 5" id="KW-0493">Microtubule</keyword>
<sequence length="1013" mass="119176">MSTRILNDIHNDLKQLITALTSFEEAEEGFRICERFCLSNIKHHRYLSIDSHATKEAINALITKFSIHGKYEVAKKFQELIDSFLSSFDFEQHPQYDLQWCLLTFLLDLSTETHKSNLDSLKLTRGEHSFNAATGNEDSITEEIDWAQYLKEGQENFFRDYKSDNSESEWSDLTEEEGTDENDISLPTQICNTQLDIAQCPEVSDSTADKFSLALVQNLESRKWLLSKVQTDWWNNLRCRKYPVVKRSCDTSICDIWHETSLSALYKVTTLSEYQVCRELLWMFYVQTSMVVFQQDSESKFSICSDLSIPSLTTTAFRSILTPFCEYFSMIYDIERFGADLQPTYNQDSELQSPPLTYEAYNAALKQHLCEFKTEVVNIEKDIIKQENCNTFLSLSANLRGHLNTIKMLYDIHQKVITDWKVNPNWKCASRLLSSLYYEMQNSHSRERTNICINLYLCSLTVYLNIIDTWLSEGRLEDWRDEFIIVRVRENENEQIEKFTIRLSDNICLTDPIMQFLLQKVQHMGHSIELLVSLDRIADIWRMDNEYNDTRISLNIELQNKLLSEISKYSSSVEETDTAPQIDEILLQEYDADIETNIIHQLSTLHNPFLMKAMEDYMPCELYKNDTVVARVHSTHNSKTKQGQIYNLYQELQKIRYILPMQNILENTLSEILILRYNSASKLVKNIMIEEYKLQTHLKLLRLVYMMEAGHVMNKFYQILFHEIENNQMWANSYFLSCILEEVFSQYWPDTSSRWSITVHGNISTRQVLQAVNSITLHYTVEWPISIVLTKKVLEKYNEIFRFQLKLKWALWTLNNLRFYDLEGSRSPCTRDRLEQFHIRRLESLRFWLLHAIGSIHTYLSGQVLQSLGFILEKVLAQADSLDTIISDIGWNTHDNLNKRKQLFSVHNEYLNKVHEHCLLTEEFKDLITTINNMIEMCNHVRDRWSRKKLLLAATELDVMEHSYIKYHTYLALALHNAVQHKDADYCKFYNLLAVLNVFQYSYPQFCSSIDRS</sequence>
<dbReference type="GO" id="GO:0051225">
    <property type="term" value="P:spindle assembly"/>
    <property type="evidence" value="ECO:0007669"/>
    <property type="project" value="TreeGrafter"/>
</dbReference>
<dbReference type="CDD" id="cd22572">
    <property type="entry name" value="GCP5_NTD"/>
    <property type="match status" value="1"/>
</dbReference>
<dbReference type="GO" id="GO:0000278">
    <property type="term" value="P:mitotic cell cycle"/>
    <property type="evidence" value="ECO:0007669"/>
    <property type="project" value="TreeGrafter"/>
</dbReference>
<dbReference type="GO" id="GO:0000930">
    <property type="term" value="C:gamma-tubulin complex"/>
    <property type="evidence" value="ECO:0007669"/>
    <property type="project" value="TreeGrafter"/>
</dbReference>
<dbReference type="PANTHER" id="PTHR19302">
    <property type="entry name" value="GAMMA TUBULIN COMPLEX PROTEIN"/>
    <property type="match status" value="1"/>
</dbReference>
<dbReference type="Gene3D" id="1.20.120.1900">
    <property type="entry name" value="Gamma-tubulin complex, C-terminal domain"/>
    <property type="match status" value="1"/>
</dbReference>
<dbReference type="OrthoDB" id="66546at2759"/>
<dbReference type="InterPro" id="IPR040457">
    <property type="entry name" value="GCP_C"/>
</dbReference>
<accession>A0A6J1PI17</accession>
<organism evidence="8 9">
    <name type="scientific">Temnothorax curvispinosus</name>
    <dbReference type="NCBI Taxonomy" id="300111"/>
    <lineage>
        <taxon>Eukaryota</taxon>
        <taxon>Metazoa</taxon>
        <taxon>Ecdysozoa</taxon>
        <taxon>Arthropoda</taxon>
        <taxon>Hexapoda</taxon>
        <taxon>Insecta</taxon>
        <taxon>Pterygota</taxon>
        <taxon>Neoptera</taxon>
        <taxon>Endopterygota</taxon>
        <taxon>Hymenoptera</taxon>
        <taxon>Apocrita</taxon>
        <taxon>Aculeata</taxon>
        <taxon>Formicoidea</taxon>
        <taxon>Formicidae</taxon>
        <taxon>Myrmicinae</taxon>
        <taxon>Temnothorax</taxon>
    </lineage>
</organism>
<dbReference type="GO" id="GO:0031122">
    <property type="term" value="P:cytoplasmic microtubule organization"/>
    <property type="evidence" value="ECO:0007669"/>
    <property type="project" value="TreeGrafter"/>
</dbReference>
<dbReference type="GO" id="GO:0051011">
    <property type="term" value="F:microtubule minus-end binding"/>
    <property type="evidence" value="ECO:0007669"/>
    <property type="project" value="TreeGrafter"/>
</dbReference>
<protein>
    <recommendedName>
        <fullName evidence="5">Gamma-tubulin complex component</fullName>
    </recommendedName>
</protein>
<dbReference type="Pfam" id="PF04130">
    <property type="entry name" value="GCP_C_terminal"/>
    <property type="match status" value="1"/>
</dbReference>
<comment type="similarity">
    <text evidence="1 5">Belongs to the TUBGCP family.</text>
</comment>
<dbReference type="Proteomes" id="UP000504618">
    <property type="component" value="Unplaced"/>
</dbReference>